<feature type="compositionally biased region" description="Acidic residues" evidence="1">
    <location>
        <begin position="281"/>
        <end position="307"/>
    </location>
</feature>
<sequence>MRIDWKRVHTLYLIIIVLLGIATFVVGRSFILQPIKDDIETSIGTLQSEKQILRTMEDKVKDDVDISLQTSKELQRVVPVLPVTDQLLIGMERAENVSGSFIRTYDHAGDNELMAEDFDLIEDQQNEEQSSEDDVDLEESNSNAIKEPSEGEPVSRGSVLDGVHEATFTLKVLSPSFVELMSFLEELQRLPRLVSIDAITFEAQDVVTEENPLEYEVTLSAFYVPSLVALQPELPQYHYASPAGKENPLPVGADVPVGNTSTDDENEEEDEDREIERPPSDNEDQSNDEGDSDGNSNDSDEDIEELS</sequence>
<accession>A0A0A5ICQ7</accession>
<protein>
    <recommendedName>
        <fullName evidence="5">Pilus assembly protein PilO</fullName>
    </recommendedName>
</protein>
<keyword evidence="2" id="KW-0472">Membrane</keyword>
<feature type="transmembrane region" description="Helical" evidence="2">
    <location>
        <begin position="12"/>
        <end position="31"/>
    </location>
</feature>
<name>A0A0A5ICQ7_9BACI</name>
<comment type="caution">
    <text evidence="3">The sequence shown here is derived from an EMBL/GenBank/DDBJ whole genome shotgun (WGS) entry which is preliminary data.</text>
</comment>
<gene>
    <name evidence="3" type="ORF">N781_10595</name>
</gene>
<feature type="region of interest" description="Disordered" evidence="1">
    <location>
        <begin position="241"/>
        <end position="307"/>
    </location>
</feature>
<evidence type="ECO:0000256" key="1">
    <source>
        <dbReference type="SAM" id="MobiDB-lite"/>
    </source>
</evidence>
<dbReference type="RefSeq" id="WP_026802055.1">
    <property type="nucleotide sequence ID" value="NZ_AVPE01000002.1"/>
</dbReference>
<evidence type="ECO:0000256" key="2">
    <source>
        <dbReference type="SAM" id="Phobius"/>
    </source>
</evidence>
<dbReference type="OrthoDB" id="2427034at2"/>
<feature type="compositionally biased region" description="Acidic residues" evidence="1">
    <location>
        <begin position="124"/>
        <end position="139"/>
    </location>
</feature>
<feature type="compositionally biased region" description="Acidic residues" evidence="1">
    <location>
        <begin position="262"/>
        <end position="273"/>
    </location>
</feature>
<dbReference type="eggNOG" id="ENOG50323NA">
    <property type="taxonomic scope" value="Bacteria"/>
</dbReference>
<dbReference type="AlphaFoldDB" id="A0A0A5ICQ7"/>
<keyword evidence="4" id="KW-1185">Reference proteome</keyword>
<keyword evidence="2" id="KW-0812">Transmembrane</keyword>
<evidence type="ECO:0000313" key="4">
    <source>
        <dbReference type="Proteomes" id="UP000030528"/>
    </source>
</evidence>
<dbReference type="STRING" id="1385510.GCA_000425205_01029"/>
<evidence type="ECO:0000313" key="3">
    <source>
        <dbReference type="EMBL" id="KGX93627.1"/>
    </source>
</evidence>
<keyword evidence="2" id="KW-1133">Transmembrane helix</keyword>
<dbReference type="Proteomes" id="UP000030528">
    <property type="component" value="Unassembled WGS sequence"/>
</dbReference>
<dbReference type="InterPro" id="IPR014717">
    <property type="entry name" value="Transl_elong_EF1B/ribsomal_bS6"/>
</dbReference>
<dbReference type="Gene3D" id="3.30.70.60">
    <property type="match status" value="1"/>
</dbReference>
<dbReference type="EMBL" id="AVPE01000002">
    <property type="protein sequence ID" value="KGX93627.1"/>
    <property type="molecule type" value="Genomic_DNA"/>
</dbReference>
<proteinExistence type="predicted"/>
<reference evidence="3 4" key="1">
    <citation type="submission" date="2013-08" db="EMBL/GenBank/DDBJ databases">
        <authorList>
            <person name="Huang J."/>
            <person name="Wang G."/>
        </authorList>
    </citation>
    <scope>NUCLEOTIDE SEQUENCE [LARGE SCALE GENOMIC DNA]</scope>
    <source>
        <strain evidence="3 4">JSM 076056</strain>
    </source>
</reference>
<feature type="region of interest" description="Disordered" evidence="1">
    <location>
        <begin position="124"/>
        <end position="157"/>
    </location>
</feature>
<organism evidence="3 4">
    <name type="scientific">Pontibacillus halophilus JSM 076056 = DSM 19796</name>
    <dbReference type="NCBI Taxonomy" id="1385510"/>
    <lineage>
        <taxon>Bacteria</taxon>
        <taxon>Bacillati</taxon>
        <taxon>Bacillota</taxon>
        <taxon>Bacilli</taxon>
        <taxon>Bacillales</taxon>
        <taxon>Bacillaceae</taxon>
        <taxon>Pontibacillus</taxon>
    </lineage>
</organism>
<evidence type="ECO:0008006" key="5">
    <source>
        <dbReference type="Google" id="ProtNLM"/>
    </source>
</evidence>